<name>A0A7U1BMP9_9CLOS</name>
<feature type="transmembrane region" description="Helical" evidence="1">
    <location>
        <begin position="215"/>
        <end position="232"/>
    </location>
</feature>
<evidence type="ECO:0000313" key="2">
    <source>
        <dbReference type="EMBL" id="QQZ02307.1"/>
    </source>
</evidence>
<accession>A0A7U1BMP9</accession>
<keyword evidence="1" id="KW-0472">Membrane</keyword>
<reference evidence="2" key="1">
    <citation type="journal article" date="2021" name="Plant">
        <title>First report of Rose leaf rosette-associated virus infecting rose (Rosa spp.) in California, USA.</title>
        <authorList>
            <person name="Soltani N."/>
            <person name="Golino D.A."/>
            <person name="Al Rwahnih M."/>
        </authorList>
    </citation>
    <scope>NUCLEOTIDE SEQUENCE</scope>
    <source>
        <strain evidence="2">VP Rose 126</strain>
    </source>
</reference>
<protein>
    <submittedName>
        <fullName evidence="2">Uncharacterized protein</fullName>
    </submittedName>
</protein>
<keyword evidence="1" id="KW-1133">Transmembrane helix</keyword>
<sequence>MMTSSVVSRICDVSTISNRAVDSADELIFELSASERTLPGEVFFLRFEQLGGAAVILLFSLDPTGETIVEERYQNPREGCVNVGRRVKFSKRKTLIKVRVVNECAQVTVGDGCAEEYFTFRLPLTCNVLIGTEIVCATSGSTTADIKPGWSCKEVSGCDAIERPQRVTTTATTSVPQRALPPSTPFVELSTPYRDLGEVDPTHPCFNESCVAGCLSLLLVFIVTAIIVVVVSRGRL</sequence>
<proteinExistence type="predicted"/>
<dbReference type="EMBL" id="MW056181">
    <property type="protein sequence ID" value="QQZ02307.1"/>
    <property type="molecule type" value="Genomic_RNA"/>
</dbReference>
<organism evidence="2">
    <name type="scientific">Rose leaf rosette-associated virus</name>
    <dbReference type="NCBI Taxonomy" id="1543207"/>
    <lineage>
        <taxon>Viruses</taxon>
        <taxon>Riboviria</taxon>
        <taxon>Orthornavirae</taxon>
        <taxon>Kitrinoviricota</taxon>
        <taxon>Alsuviricetes</taxon>
        <taxon>Martellivirales</taxon>
        <taxon>Closteroviridae</taxon>
        <taxon>Closterovirus</taxon>
        <taxon>Closterovirus rosafolium</taxon>
    </lineage>
</organism>
<evidence type="ECO:0000256" key="1">
    <source>
        <dbReference type="SAM" id="Phobius"/>
    </source>
</evidence>
<keyword evidence="1" id="KW-0812">Transmembrane</keyword>